<keyword evidence="7 10" id="KW-0472">Membrane</keyword>
<evidence type="ECO:0000313" key="12">
    <source>
        <dbReference type="Proteomes" id="UP000887574"/>
    </source>
</evidence>
<evidence type="ECO:0000256" key="4">
    <source>
        <dbReference type="ARBA" id="ARBA00022771"/>
    </source>
</evidence>
<keyword evidence="4 8" id="KW-0863">Zinc-finger</keyword>
<evidence type="ECO:0000256" key="6">
    <source>
        <dbReference type="ARBA" id="ARBA00022989"/>
    </source>
</evidence>
<keyword evidence="5" id="KW-0862">Zinc</keyword>
<evidence type="ECO:0000313" key="13">
    <source>
        <dbReference type="WBParaSite" id="jg10697"/>
    </source>
</evidence>
<evidence type="ECO:0000256" key="9">
    <source>
        <dbReference type="SAM" id="MobiDB-lite"/>
    </source>
</evidence>
<evidence type="ECO:0000256" key="5">
    <source>
        <dbReference type="ARBA" id="ARBA00022833"/>
    </source>
</evidence>
<evidence type="ECO:0000256" key="7">
    <source>
        <dbReference type="ARBA" id="ARBA00023136"/>
    </source>
</evidence>
<dbReference type="InterPro" id="IPR001841">
    <property type="entry name" value="Znf_RING"/>
</dbReference>
<comment type="subcellular location">
    <subcellularLocation>
        <location evidence="1">Membrane</location>
    </subcellularLocation>
</comment>
<evidence type="ECO:0000256" key="10">
    <source>
        <dbReference type="SAM" id="Phobius"/>
    </source>
</evidence>
<proteinExistence type="predicted"/>
<dbReference type="PANTHER" id="PTHR46539:SF23">
    <property type="entry name" value="RING-TYPE DOMAIN-CONTAINING PROTEIN"/>
    <property type="match status" value="1"/>
</dbReference>
<organism evidence="12 13">
    <name type="scientific">Ditylenchus dipsaci</name>
    <dbReference type="NCBI Taxonomy" id="166011"/>
    <lineage>
        <taxon>Eukaryota</taxon>
        <taxon>Metazoa</taxon>
        <taxon>Ecdysozoa</taxon>
        <taxon>Nematoda</taxon>
        <taxon>Chromadorea</taxon>
        <taxon>Rhabditida</taxon>
        <taxon>Tylenchina</taxon>
        <taxon>Tylenchomorpha</taxon>
        <taxon>Sphaerularioidea</taxon>
        <taxon>Anguinidae</taxon>
        <taxon>Anguininae</taxon>
        <taxon>Ditylenchus</taxon>
    </lineage>
</organism>
<dbReference type="PROSITE" id="PS50089">
    <property type="entry name" value="ZF_RING_2"/>
    <property type="match status" value="1"/>
</dbReference>
<keyword evidence="12" id="KW-1185">Reference proteome</keyword>
<dbReference type="SUPFAM" id="SSF57850">
    <property type="entry name" value="RING/U-box"/>
    <property type="match status" value="1"/>
</dbReference>
<name>A0A915CMK7_9BILA</name>
<dbReference type="Gene3D" id="3.30.40.10">
    <property type="entry name" value="Zinc/RING finger domain, C3HC4 (zinc finger)"/>
    <property type="match status" value="1"/>
</dbReference>
<sequence length="340" mass="37287">MSVDEDPGPLTICELTDTADNDALKSFSKTSVLFVSISFIILMVISLAWLVFYYVQRFRYAHAKDRLQRRLFNAAKKHLLEFRLDLTGDIVRMLPCRHIFHKSCVDPWLLEHRTCPMCKSDILKAFGYHVSVNSRRRAQFSSQMGEDSEGGRRVQSGHHRHNNDTDRMSVDANSTPASPMPFLSLFGVGGQYAQSSSSATQTAVDGISNPGYGATLINASIERHNQTGHLSMVKENSKPQSPSSGSHLLRAMTSGSRRPLSKGHVVNLVHVRSRSLSHAQLPLNAGTSSSTGSISSKNNNGGLVTCEAVPIEYHSIGEGPEGKALRPTALSVPQIFLTKN</sequence>
<feature type="domain" description="RING-type" evidence="11">
    <location>
        <begin position="93"/>
        <end position="119"/>
    </location>
</feature>
<dbReference type="WBParaSite" id="jg10697">
    <property type="protein sequence ID" value="jg10697"/>
    <property type="gene ID" value="jg10697"/>
</dbReference>
<dbReference type="AlphaFoldDB" id="A0A915CMK7"/>
<evidence type="ECO:0000259" key="11">
    <source>
        <dbReference type="PROSITE" id="PS50089"/>
    </source>
</evidence>
<evidence type="ECO:0000256" key="1">
    <source>
        <dbReference type="ARBA" id="ARBA00004370"/>
    </source>
</evidence>
<reference evidence="13" key="1">
    <citation type="submission" date="2022-11" db="UniProtKB">
        <authorList>
            <consortium name="WormBaseParasite"/>
        </authorList>
    </citation>
    <scope>IDENTIFICATION</scope>
</reference>
<evidence type="ECO:0000256" key="8">
    <source>
        <dbReference type="PROSITE-ProRule" id="PRU00175"/>
    </source>
</evidence>
<keyword evidence="3" id="KW-0479">Metal-binding</keyword>
<feature type="region of interest" description="Disordered" evidence="9">
    <location>
        <begin position="280"/>
        <end position="301"/>
    </location>
</feature>
<dbReference type="Proteomes" id="UP000887574">
    <property type="component" value="Unplaced"/>
</dbReference>
<evidence type="ECO:0000256" key="3">
    <source>
        <dbReference type="ARBA" id="ARBA00022723"/>
    </source>
</evidence>
<protein>
    <submittedName>
        <fullName evidence="13">RING-type domain-containing protein</fullName>
    </submittedName>
</protein>
<dbReference type="GO" id="GO:0008270">
    <property type="term" value="F:zinc ion binding"/>
    <property type="evidence" value="ECO:0007669"/>
    <property type="project" value="UniProtKB-KW"/>
</dbReference>
<dbReference type="PANTHER" id="PTHR46539">
    <property type="entry name" value="E3 UBIQUITIN-PROTEIN LIGASE ATL42"/>
    <property type="match status" value="1"/>
</dbReference>
<keyword evidence="2 10" id="KW-0812">Transmembrane</keyword>
<dbReference type="Pfam" id="PF13639">
    <property type="entry name" value="zf-RING_2"/>
    <property type="match status" value="1"/>
</dbReference>
<evidence type="ECO:0000256" key="2">
    <source>
        <dbReference type="ARBA" id="ARBA00022692"/>
    </source>
</evidence>
<feature type="compositionally biased region" description="Low complexity" evidence="9">
    <location>
        <begin position="284"/>
        <end position="301"/>
    </location>
</feature>
<keyword evidence="6 10" id="KW-1133">Transmembrane helix</keyword>
<accession>A0A915CMK7</accession>
<feature type="transmembrane region" description="Helical" evidence="10">
    <location>
        <begin position="32"/>
        <end position="55"/>
    </location>
</feature>
<dbReference type="InterPro" id="IPR013083">
    <property type="entry name" value="Znf_RING/FYVE/PHD"/>
</dbReference>
<dbReference type="GO" id="GO:0016020">
    <property type="term" value="C:membrane"/>
    <property type="evidence" value="ECO:0007669"/>
    <property type="project" value="UniProtKB-SubCell"/>
</dbReference>
<feature type="region of interest" description="Disordered" evidence="9">
    <location>
        <begin position="139"/>
        <end position="167"/>
    </location>
</feature>